<dbReference type="AlphaFoldDB" id="A0A6P1E603"/>
<dbReference type="PANTHER" id="PTHR47505:SF1">
    <property type="entry name" value="DNA UTILIZATION PROTEIN YHGH"/>
    <property type="match status" value="1"/>
</dbReference>
<proteinExistence type="inferred from homology"/>
<accession>A0A6P1E603</accession>
<dbReference type="SUPFAM" id="SSF53271">
    <property type="entry name" value="PRTase-like"/>
    <property type="match status" value="1"/>
</dbReference>
<reference evidence="4" key="1">
    <citation type="journal article" date="2020" name="Microbiol. Resour. Announc.">
        <title>Draft Genome Sequences of Thiorhodococcus mannitoliphagus and Thiorhodococcus minor, Purple Sulfur Photosynthetic Bacteria in the Gammaproteobacterial Family Chromatiaceae.</title>
        <authorList>
            <person name="Aviles F.A."/>
            <person name="Meyer T.E."/>
            <person name="Kyndt J.A."/>
        </authorList>
    </citation>
    <scope>NUCLEOTIDE SEQUENCE [LARGE SCALE GENOMIC DNA]</scope>
    <source>
        <strain evidence="4">DSM 18266</strain>
    </source>
</reference>
<dbReference type="Gene3D" id="3.40.50.2020">
    <property type="match status" value="1"/>
</dbReference>
<evidence type="ECO:0000256" key="1">
    <source>
        <dbReference type="ARBA" id="ARBA00008007"/>
    </source>
</evidence>
<dbReference type="CDD" id="cd06223">
    <property type="entry name" value="PRTases_typeI"/>
    <property type="match status" value="1"/>
</dbReference>
<feature type="domain" description="Double zinc ribbon" evidence="2">
    <location>
        <begin position="5"/>
        <end position="63"/>
    </location>
</feature>
<dbReference type="PANTHER" id="PTHR47505">
    <property type="entry name" value="DNA UTILIZATION PROTEIN YHGH"/>
    <property type="match status" value="1"/>
</dbReference>
<dbReference type="InterPro" id="IPR029057">
    <property type="entry name" value="PRTase-like"/>
</dbReference>
<gene>
    <name evidence="3" type="ORF">G3480_22345</name>
</gene>
<evidence type="ECO:0000313" key="3">
    <source>
        <dbReference type="EMBL" id="NEX23005.1"/>
    </source>
</evidence>
<evidence type="ECO:0000313" key="4">
    <source>
        <dbReference type="Proteomes" id="UP000471640"/>
    </source>
</evidence>
<comment type="caution">
    <text evidence="3">The sequence shown here is derived from an EMBL/GenBank/DDBJ whole genome shotgun (WGS) entry which is preliminary data.</text>
</comment>
<dbReference type="EMBL" id="JAAIJR010000147">
    <property type="protein sequence ID" value="NEX23005.1"/>
    <property type="molecule type" value="Genomic_DNA"/>
</dbReference>
<dbReference type="InterPro" id="IPR044005">
    <property type="entry name" value="DZR_2"/>
</dbReference>
<name>A0A6P1E603_9GAMM</name>
<dbReference type="InterPro" id="IPR051910">
    <property type="entry name" value="ComF/GntX_DNA_util-trans"/>
</dbReference>
<sequence length="231" mass="24983">MLSKLLDLFYPPTCILCGAAGAQGWDLCTGCHDELPWNRNACARCALPFDGPVPAEAHCGRCQKALPTFDRCLAPLRYELQVPALITGAKFRGKLNAARLLGQILASALQSEAMALPDVLIPVPLHLKRLRARGYNQALEIARSLSAVLELPVDTRSCDRVTATPPQAGLDEPERRRNIRGAFVARRSLAGERVAIIDDVVTTASTVGELSRVLRRAGAQGVEVWAVARTP</sequence>
<organism evidence="3 4">
    <name type="scientific">Thiorhodococcus mannitoliphagus</name>
    <dbReference type="NCBI Taxonomy" id="329406"/>
    <lineage>
        <taxon>Bacteria</taxon>
        <taxon>Pseudomonadati</taxon>
        <taxon>Pseudomonadota</taxon>
        <taxon>Gammaproteobacteria</taxon>
        <taxon>Chromatiales</taxon>
        <taxon>Chromatiaceae</taxon>
        <taxon>Thiorhodococcus</taxon>
    </lineage>
</organism>
<dbReference type="Proteomes" id="UP000471640">
    <property type="component" value="Unassembled WGS sequence"/>
</dbReference>
<comment type="similarity">
    <text evidence="1">Belongs to the ComF/GntX family.</text>
</comment>
<dbReference type="Pfam" id="PF18912">
    <property type="entry name" value="DZR_2"/>
    <property type="match status" value="1"/>
</dbReference>
<dbReference type="InterPro" id="IPR000836">
    <property type="entry name" value="PRTase_dom"/>
</dbReference>
<protein>
    <submittedName>
        <fullName evidence="3">ComF family protein</fullName>
    </submittedName>
</protein>
<evidence type="ECO:0000259" key="2">
    <source>
        <dbReference type="Pfam" id="PF18912"/>
    </source>
</evidence>
<reference evidence="3 4" key="2">
    <citation type="submission" date="2020-02" db="EMBL/GenBank/DDBJ databases">
        <title>Genome sequences of Thiorhodococcus mannitoliphagus and Thiorhodococcus minor, purple sulfur photosynthetic bacteria in the gammaproteobacterial family, Chromatiaceae.</title>
        <authorList>
            <person name="Aviles F.A."/>
            <person name="Meyer T.E."/>
            <person name="Kyndt J.A."/>
        </authorList>
    </citation>
    <scope>NUCLEOTIDE SEQUENCE [LARGE SCALE GENOMIC DNA]</scope>
    <source>
        <strain evidence="3 4">DSM 18266</strain>
    </source>
</reference>
<keyword evidence="4" id="KW-1185">Reference proteome</keyword>